<dbReference type="GO" id="GO:0048471">
    <property type="term" value="C:perinuclear region of cytoplasm"/>
    <property type="evidence" value="ECO:0007669"/>
    <property type="project" value="TreeGrafter"/>
</dbReference>
<dbReference type="GO" id="GO:0006913">
    <property type="term" value="P:nucleocytoplasmic transport"/>
    <property type="evidence" value="ECO:0007669"/>
    <property type="project" value="TreeGrafter"/>
</dbReference>
<proteinExistence type="predicted"/>
<dbReference type="PANTHER" id="PTHR24113:SF12">
    <property type="entry name" value="RAN GTPASE-ACTIVATING PROTEIN 1"/>
    <property type="match status" value="1"/>
</dbReference>
<dbReference type="AlphaFoldDB" id="A0AAF1BLV4"/>
<gene>
    <name evidence="4" type="primary">ALG14_1</name>
    <name evidence="4" type="ORF">LOC62_08G009858</name>
</gene>
<dbReference type="SUPFAM" id="SSF52047">
    <property type="entry name" value="RNI-like"/>
    <property type="match status" value="1"/>
</dbReference>
<evidence type="ECO:0000256" key="1">
    <source>
        <dbReference type="ARBA" id="ARBA00022468"/>
    </source>
</evidence>
<dbReference type="RefSeq" id="XP_062632408.1">
    <property type="nucleotide sequence ID" value="XM_062776424.1"/>
</dbReference>
<organism evidence="4 5">
    <name type="scientific">Vanrija pseudolonga</name>
    <dbReference type="NCBI Taxonomy" id="143232"/>
    <lineage>
        <taxon>Eukaryota</taxon>
        <taxon>Fungi</taxon>
        <taxon>Dikarya</taxon>
        <taxon>Basidiomycota</taxon>
        <taxon>Agaricomycotina</taxon>
        <taxon>Tremellomycetes</taxon>
        <taxon>Trichosporonales</taxon>
        <taxon>Trichosporonaceae</taxon>
        <taxon>Vanrija</taxon>
    </lineage>
</organism>
<dbReference type="GO" id="GO:0005096">
    <property type="term" value="F:GTPase activator activity"/>
    <property type="evidence" value="ECO:0007669"/>
    <property type="project" value="UniProtKB-KW"/>
</dbReference>
<dbReference type="InterPro" id="IPR001611">
    <property type="entry name" value="Leu-rich_rpt"/>
</dbReference>
<evidence type="ECO:0000256" key="2">
    <source>
        <dbReference type="ARBA" id="ARBA00022614"/>
    </source>
</evidence>
<dbReference type="GO" id="GO:0005634">
    <property type="term" value="C:nucleus"/>
    <property type="evidence" value="ECO:0007669"/>
    <property type="project" value="TreeGrafter"/>
</dbReference>
<dbReference type="Proteomes" id="UP000827549">
    <property type="component" value="Chromosome 8"/>
</dbReference>
<protein>
    <submittedName>
        <fullName evidence="4">Uncharacterized protein</fullName>
    </submittedName>
</protein>
<evidence type="ECO:0000313" key="4">
    <source>
        <dbReference type="EMBL" id="WOO86381.1"/>
    </source>
</evidence>
<dbReference type="Gene3D" id="3.80.10.10">
    <property type="entry name" value="Ribonuclease Inhibitor"/>
    <property type="match status" value="1"/>
</dbReference>
<keyword evidence="3" id="KW-0677">Repeat</keyword>
<dbReference type="GeneID" id="87813019"/>
<dbReference type="EMBL" id="CP086721">
    <property type="protein sequence ID" value="WOO86381.1"/>
    <property type="molecule type" value="Genomic_DNA"/>
</dbReference>
<evidence type="ECO:0000313" key="5">
    <source>
        <dbReference type="Proteomes" id="UP000827549"/>
    </source>
</evidence>
<dbReference type="InterPro" id="IPR032675">
    <property type="entry name" value="LRR_dom_sf"/>
</dbReference>
<name>A0AAF1BLV4_9TREE</name>
<dbReference type="Pfam" id="PF13516">
    <property type="entry name" value="LRR_6"/>
    <property type="match status" value="3"/>
</dbReference>
<evidence type="ECO:0000256" key="3">
    <source>
        <dbReference type="ARBA" id="ARBA00022737"/>
    </source>
</evidence>
<dbReference type="PANTHER" id="PTHR24113">
    <property type="entry name" value="RAN GTPASE-ACTIVATING PROTEIN 1"/>
    <property type="match status" value="1"/>
</dbReference>
<dbReference type="GO" id="GO:0005829">
    <property type="term" value="C:cytosol"/>
    <property type="evidence" value="ECO:0007669"/>
    <property type="project" value="TreeGrafter"/>
</dbReference>
<dbReference type="RefSeq" id="XP_062632407.1">
    <property type="nucleotide sequence ID" value="XM_062776423.1"/>
</dbReference>
<dbReference type="GO" id="GO:0031267">
    <property type="term" value="F:small GTPase binding"/>
    <property type="evidence" value="ECO:0007669"/>
    <property type="project" value="TreeGrafter"/>
</dbReference>
<accession>A0AAF1BLV4</accession>
<keyword evidence="1" id="KW-0343">GTPase activation</keyword>
<keyword evidence="5" id="KW-1185">Reference proteome</keyword>
<dbReference type="InterPro" id="IPR027038">
    <property type="entry name" value="RanGap"/>
</dbReference>
<reference evidence="4" key="1">
    <citation type="submission" date="2023-10" db="EMBL/GenBank/DDBJ databases">
        <authorList>
            <person name="Noh H."/>
        </authorList>
    </citation>
    <scope>NUCLEOTIDE SEQUENCE</scope>
    <source>
        <strain evidence="4">DUCC4014</strain>
    </source>
</reference>
<dbReference type="EMBL" id="CP086721">
    <property type="protein sequence ID" value="WOO86382.1"/>
    <property type="molecule type" value="Genomic_DNA"/>
</dbReference>
<keyword evidence="2" id="KW-0433">Leucine-rich repeat</keyword>
<sequence length="263" mass="28105">MNVEVEYSDLEGVEGAEAILAAITPTSRAIKAAYNQLGDDGVEALVAALPPHIERLDLTDNEVGDRGLLTTLGYAARNSGLKHLSLAFNAIHLDEATTAPAIAALNAFHLESLTLFSNHLEPAAMTELFEHLSAPQLSTLQMSRCNVDDEAAAAIANYLSSPRAGALTTLDLGNNWLSALAVKDIIDAVESAHYGLVHLSLASHGLRGTRGCILFKPDYDPKADVAAPQLVEIVHELQSRLPGVLTRNRELCRRTMAAAARAR</sequence>